<protein>
    <submittedName>
        <fullName evidence="2">Unannotated protein</fullName>
    </submittedName>
</protein>
<dbReference type="AlphaFoldDB" id="A0A6J6NK76"/>
<feature type="region of interest" description="Disordered" evidence="1">
    <location>
        <begin position="62"/>
        <end position="81"/>
    </location>
</feature>
<proteinExistence type="predicted"/>
<evidence type="ECO:0000313" key="2">
    <source>
        <dbReference type="EMBL" id="CAB4685124.1"/>
    </source>
</evidence>
<accession>A0A6J6NK76</accession>
<name>A0A6J6NK76_9ZZZZ</name>
<reference evidence="2" key="1">
    <citation type="submission" date="2020-05" db="EMBL/GenBank/DDBJ databases">
        <authorList>
            <person name="Chiriac C."/>
            <person name="Salcher M."/>
            <person name="Ghai R."/>
            <person name="Kavagutti S V."/>
        </authorList>
    </citation>
    <scope>NUCLEOTIDE SEQUENCE</scope>
</reference>
<organism evidence="2">
    <name type="scientific">freshwater metagenome</name>
    <dbReference type="NCBI Taxonomy" id="449393"/>
    <lineage>
        <taxon>unclassified sequences</taxon>
        <taxon>metagenomes</taxon>
        <taxon>ecological metagenomes</taxon>
    </lineage>
</organism>
<gene>
    <name evidence="2" type="ORF">UFOPK2366_00447</name>
</gene>
<sequence>MSFGQTSGPPASAKQIALLLSLLNNDGFDFATARHRYGLNQRQARGKFTGPEASELIDRLTREAEDAEAGSEGVAPRFDDPAAIKAQQRIDTQRDALLRGIPAEVLANELERRGWAIIPPS</sequence>
<dbReference type="EMBL" id="CAEZXM010000060">
    <property type="protein sequence ID" value="CAB4685124.1"/>
    <property type="molecule type" value="Genomic_DNA"/>
</dbReference>
<evidence type="ECO:0000256" key="1">
    <source>
        <dbReference type="SAM" id="MobiDB-lite"/>
    </source>
</evidence>